<dbReference type="GO" id="GO:0005886">
    <property type="term" value="C:plasma membrane"/>
    <property type="evidence" value="ECO:0007669"/>
    <property type="project" value="UniProtKB-SubCell"/>
</dbReference>
<keyword evidence="4 7" id="KW-1133">Transmembrane helix</keyword>
<feature type="transmembrane region" description="Helical" evidence="7">
    <location>
        <begin position="59"/>
        <end position="81"/>
    </location>
</feature>
<feature type="transmembrane region" description="Helical" evidence="7">
    <location>
        <begin position="147"/>
        <end position="167"/>
    </location>
</feature>
<feature type="transmembrane region" description="Helical" evidence="7">
    <location>
        <begin position="310"/>
        <end position="332"/>
    </location>
</feature>
<feature type="transmembrane region" description="Helical" evidence="7">
    <location>
        <begin position="280"/>
        <end position="298"/>
    </location>
</feature>
<accession>A0A7G3ULM0</accession>
<keyword evidence="3 7" id="KW-0812">Transmembrane</keyword>
<evidence type="ECO:0000256" key="3">
    <source>
        <dbReference type="ARBA" id="ARBA00022692"/>
    </source>
</evidence>
<proteinExistence type="predicted"/>
<dbReference type="InterPro" id="IPR011701">
    <property type="entry name" value="MFS"/>
</dbReference>
<dbReference type="Gene3D" id="1.20.1250.20">
    <property type="entry name" value="MFS general substrate transporter like domains"/>
    <property type="match status" value="1"/>
</dbReference>
<dbReference type="InterPro" id="IPR036259">
    <property type="entry name" value="MFS_trans_sf"/>
</dbReference>
<dbReference type="PANTHER" id="PTHR42718">
    <property type="entry name" value="MAJOR FACILITATOR SUPERFAMILY MULTIDRUG TRANSPORTER MFSC"/>
    <property type="match status" value="1"/>
</dbReference>
<dbReference type="GO" id="GO:0046677">
    <property type="term" value="P:response to antibiotic"/>
    <property type="evidence" value="ECO:0007669"/>
    <property type="project" value="UniProtKB-KW"/>
</dbReference>
<evidence type="ECO:0000259" key="8">
    <source>
        <dbReference type="PROSITE" id="PS50850"/>
    </source>
</evidence>
<evidence type="ECO:0000256" key="2">
    <source>
        <dbReference type="ARBA" id="ARBA00022448"/>
    </source>
</evidence>
<keyword evidence="6" id="KW-0046">Antibiotic resistance</keyword>
<protein>
    <submittedName>
        <fullName evidence="9">MFS transporter</fullName>
    </submittedName>
</protein>
<dbReference type="InterPro" id="IPR020846">
    <property type="entry name" value="MFS_dom"/>
</dbReference>
<evidence type="ECO:0000256" key="6">
    <source>
        <dbReference type="ARBA" id="ARBA00023251"/>
    </source>
</evidence>
<feature type="transmembrane region" description="Helical" evidence="7">
    <location>
        <begin position="338"/>
        <end position="360"/>
    </location>
</feature>
<dbReference type="Pfam" id="PF07690">
    <property type="entry name" value="MFS_1"/>
    <property type="match status" value="1"/>
</dbReference>
<feature type="transmembrane region" description="Helical" evidence="7">
    <location>
        <begin position="87"/>
        <end position="105"/>
    </location>
</feature>
<feature type="transmembrane region" description="Helical" evidence="7">
    <location>
        <begin position="30"/>
        <end position="50"/>
    </location>
</feature>
<feature type="domain" description="Major facilitator superfamily (MFS) profile" evidence="8">
    <location>
        <begin position="1"/>
        <end position="432"/>
    </location>
</feature>
<name>A0A7G3ULM0_STRT9</name>
<dbReference type="GO" id="GO:0022857">
    <property type="term" value="F:transmembrane transporter activity"/>
    <property type="evidence" value="ECO:0007669"/>
    <property type="project" value="InterPro"/>
</dbReference>
<dbReference type="EMBL" id="CP029159">
    <property type="protein sequence ID" value="QKM71353.1"/>
    <property type="molecule type" value="Genomic_DNA"/>
</dbReference>
<evidence type="ECO:0000256" key="1">
    <source>
        <dbReference type="ARBA" id="ARBA00004651"/>
    </source>
</evidence>
<feature type="transmembrane region" description="Helical" evidence="7">
    <location>
        <begin position="239"/>
        <end position="260"/>
    </location>
</feature>
<dbReference type="PROSITE" id="PS50850">
    <property type="entry name" value="MFS"/>
    <property type="match status" value="1"/>
</dbReference>
<feature type="transmembrane region" description="Helical" evidence="7">
    <location>
        <begin position="117"/>
        <end position="141"/>
    </location>
</feature>
<organism evidence="9 10">
    <name type="scientific">Streptomyces tsukubensis (strain DSM 42081 / NBRC 108919 / NRRL 18488 / 9993)</name>
    <dbReference type="NCBI Taxonomy" id="1114943"/>
    <lineage>
        <taxon>Bacteria</taxon>
        <taxon>Bacillati</taxon>
        <taxon>Actinomycetota</taxon>
        <taxon>Actinomycetes</taxon>
        <taxon>Kitasatosporales</taxon>
        <taxon>Streptomycetaceae</taxon>
        <taxon>Streptomyces</taxon>
    </lineage>
</organism>
<sequence>MFLEGFAALAVLPTLPLAARQLDGVSLYPLVAGCFVAASLIGGVIGGSWADRSGPHRPLAAGVGMAVVTLLVSGTSTTVWQLAAGRFLEGMAAGMVAVAVNTAIAHSFPDRLRPRALALMSTCWIVPSLIGPPIAGLVVAWSSWRMVFLGLAMLNVLPALAIVVMLVRRARAAAPAEGKSPEKGPRPPLLIATAVALGAALGQYGVSDWDVLHLVCAGTGLVLLVVFAPKLLPPGTWRAAPGLPATVLLRGLASGAYFTLEAFVPLMLDSERKVPPVQTGIAFTGAALLWAAGSWLQGRWPAHWPRHRTVTVGALVMVGAMVVAVAGAFPATPPATSAVSLVVAAFGMGMLTPTVTLLSLSHSPPGRQGYAGSALQTTQNLGQIAVMGLAAALFNAGLNSPVDPLFAFGSTFALLLVFPLLAAVLAGRARES</sequence>
<feature type="transmembrane region" description="Helical" evidence="7">
    <location>
        <begin position="404"/>
        <end position="426"/>
    </location>
</feature>
<feature type="transmembrane region" description="Helical" evidence="7">
    <location>
        <begin position="188"/>
        <end position="206"/>
    </location>
</feature>
<keyword evidence="2" id="KW-0813">Transport</keyword>
<evidence type="ECO:0000313" key="9">
    <source>
        <dbReference type="EMBL" id="QKM71353.1"/>
    </source>
</evidence>
<feature type="transmembrane region" description="Helical" evidence="7">
    <location>
        <begin position="381"/>
        <end position="398"/>
    </location>
</feature>
<reference evidence="9 10" key="1">
    <citation type="journal article" date="2012" name="J. Bacteriol.">
        <title>Draft genome of Streptomyces tsukubaensis NRRL 18488, the producer of the clinically important immunosuppressant tacrolimus (FK506).</title>
        <authorList>
            <person name="Barreiro C."/>
            <person name="Prieto C."/>
            <person name="Sola-Landa A."/>
            <person name="Solera E."/>
            <person name="Martinez-Castro M."/>
            <person name="Perez-Redondo R."/>
            <person name="Garcia-Estrada C."/>
            <person name="Aparicio J.F."/>
            <person name="Fernandez-Martinez L.T."/>
            <person name="Santos-Aberturas J."/>
            <person name="Salehi-Najafabadi Z."/>
            <person name="Rodriguez-Garcia A."/>
            <person name="Tauch A."/>
            <person name="Martin J.F."/>
        </authorList>
    </citation>
    <scope>NUCLEOTIDE SEQUENCE [LARGE SCALE GENOMIC DNA]</scope>
    <source>
        <strain evidence="10">DSM 42081 / NBRC 108919 / NRRL 18488 / 9993</strain>
    </source>
</reference>
<evidence type="ECO:0000313" key="10">
    <source>
        <dbReference type="Proteomes" id="UP000005940"/>
    </source>
</evidence>
<keyword evidence="5 7" id="KW-0472">Membrane</keyword>
<feature type="transmembrane region" description="Helical" evidence="7">
    <location>
        <begin position="212"/>
        <end position="232"/>
    </location>
</feature>
<evidence type="ECO:0000256" key="4">
    <source>
        <dbReference type="ARBA" id="ARBA00022989"/>
    </source>
</evidence>
<comment type="subcellular location">
    <subcellularLocation>
        <location evidence="1">Cell membrane</location>
        <topology evidence="1">Multi-pass membrane protein</topology>
    </subcellularLocation>
</comment>
<gene>
    <name evidence="9" type="ORF">STSU_003560</name>
</gene>
<dbReference type="Proteomes" id="UP000005940">
    <property type="component" value="Chromosome"/>
</dbReference>
<keyword evidence="10" id="KW-1185">Reference proteome</keyword>
<dbReference type="SUPFAM" id="SSF103473">
    <property type="entry name" value="MFS general substrate transporter"/>
    <property type="match status" value="1"/>
</dbReference>
<evidence type="ECO:0000256" key="7">
    <source>
        <dbReference type="SAM" id="Phobius"/>
    </source>
</evidence>
<evidence type="ECO:0000256" key="5">
    <source>
        <dbReference type="ARBA" id="ARBA00023136"/>
    </source>
</evidence>
<dbReference type="AlphaFoldDB" id="A0A7G3ULM0"/>
<dbReference type="PANTHER" id="PTHR42718:SF9">
    <property type="entry name" value="MAJOR FACILITATOR SUPERFAMILY MULTIDRUG TRANSPORTER MFSC"/>
    <property type="match status" value="1"/>
</dbReference>